<dbReference type="GO" id="GO:0004867">
    <property type="term" value="F:serine-type endopeptidase inhibitor activity"/>
    <property type="evidence" value="ECO:0007669"/>
    <property type="project" value="UniProtKB-KW"/>
</dbReference>
<keyword evidence="12" id="KW-1185">Reference proteome</keyword>
<evidence type="ECO:0000256" key="3">
    <source>
        <dbReference type="ARBA" id="ARBA00022525"/>
    </source>
</evidence>
<keyword evidence="8" id="KW-0325">Glycoprotein</keyword>
<keyword evidence="6" id="KW-0722">Serine protease inhibitor</keyword>
<keyword evidence="5" id="KW-0677">Repeat</keyword>
<dbReference type="InterPro" id="IPR036058">
    <property type="entry name" value="Kazal_dom_sf"/>
</dbReference>
<dbReference type="PROSITE" id="PS00282">
    <property type="entry name" value="KAZAL_1"/>
    <property type="match status" value="1"/>
</dbReference>
<evidence type="ECO:0000256" key="9">
    <source>
        <dbReference type="SAM" id="SignalP"/>
    </source>
</evidence>
<dbReference type="CDD" id="cd00104">
    <property type="entry name" value="KAZAL_FS"/>
    <property type="match status" value="1"/>
</dbReference>
<evidence type="ECO:0000256" key="7">
    <source>
        <dbReference type="ARBA" id="ARBA00023157"/>
    </source>
</evidence>
<evidence type="ECO:0000259" key="10">
    <source>
        <dbReference type="PROSITE" id="PS51465"/>
    </source>
</evidence>
<sequence>MKATGTSVLLSLLLLLSFFSGVAAQDIEEVNQLMSLGHQGCPQVVTTSLLSHRTGFPLFWPVLMGLRFSICKEFLNRSVFCTRESNPHCGTDGVTYGNKCAFCKAVLRSGGKIRLKHMGKC</sequence>
<dbReference type="PANTHER" id="PTHR47499:SF1">
    <property type="entry name" value="SERINE PROTEASE INHIBITOR KAZAL-TYPE 7"/>
    <property type="match status" value="1"/>
</dbReference>
<gene>
    <name evidence="11" type="primary">LOC116231911</name>
</gene>
<dbReference type="InterPro" id="IPR002350">
    <property type="entry name" value="Kazal_dom"/>
</dbReference>
<evidence type="ECO:0000313" key="12">
    <source>
        <dbReference type="Proteomes" id="UP000472261"/>
    </source>
</evidence>
<dbReference type="FunFam" id="3.30.60.30:FF:000037">
    <property type="entry name" value="Ovomucoid"/>
    <property type="match status" value="1"/>
</dbReference>
<dbReference type="Gene3D" id="3.30.60.30">
    <property type="match status" value="1"/>
</dbReference>
<feature type="domain" description="Kazal-like" evidence="10">
    <location>
        <begin position="65"/>
        <end position="121"/>
    </location>
</feature>
<dbReference type="Proteomes" id="UP000472261">
    <property type="component" value="Unplaced"/>
</dbReference>
<dbReference type="SUPFAM" id="SSF100895">
    <property type="entry name" value="Kazal-type serine protease inhibitors"/>
    <property type="match status" value="1"/>
</dbReference>
<evidence type="ECO:0000256" key="1">
    <source>
        <dbReference type="ARBA" id="ARBA00004613"/>
    </source>
</evidence>
<evidence type="ECO:0000256" key="5">
    <source>
        <dbReference type="ARBA" id="ARBA00022737"/>
    </source>
</evidence>
<keyword evidence="7" id="KW-1015">Disulfide bond</keyword>
<organism evidence="11 12">
    <name type="scientific">Phasianus colchicus</name>
    <name type="common">Common pheasant</name>
    <dbReference type="NCBI Taxonomy" id="9054"/>
    <lineage>
        <taxon>Eukaryota</taxon>
        <taxon>Metazoa</taxon>
        <taxon>Chordata</taxon>
        <taxon>Craniata</taxon>
        <taxon>Vertebrata</taxon>
        <taxon>Euteleostomi</taxon>
        <taxon>Archelosauria</taxon>
        <taxon>Archosauria</taxon>
        <taxon>Dinosauria</taxon>
        <taxon>Saurischia</taxon>
        <taxon>Theropoda</taxon>
        <taxon>Coelurosauria</taxon>
        <taxon>Aves</taxon>
        <taxon>Neognathae</taxon>
        <taxon>Galloanserae</taxon>
        <taxon>Galliformes</taxon>
        <taxon>Phasianidae</taxon>
        <taxon>Phasianinae</taxon>
        <taxon>Phasianus</taxon>
    </lineage>
</organism>
<name>A0A669QB02_PHACC</name>
<evidence type="ECO:0000256" key="2">
    <source>
        <dbReference type="ARBA" id="ARBA00019248"/>
    </source>
</evidence>
<evidence type="ECO:0000256" key="6">
    <source>
        <dbReference type="ARBA" id="ARBA00022900"/>
    </source>
</evidence>
<protein>
    <recommendedName>
        <fullName evidence="2">Ovomucoid</fullName>
    </recommendedName>
</protein>
<feature type="chain" id="PRO_5025643363" description="Ovomucoid" evidence="9">
    <location>
        <begin position="25"/>
        <end position="121"/>
    </location>
</feature>
<dbReference type="GO" id="GO:0005615">
    <property type="term" value="C:extracellular space"/>
    <property type="evidence" value="ECO:0007669"/>
    <property type="project" value="UniProtKB-ARBA"/>
</dbReference>
<accession>A0A669QB02</accession>
<dbReference type="InterPro" id="IPR050159">
    <property type="entry name" value="Kazal-type_SerProtInhib"/>
</dbReference>
<keyword evidence="4" id="KW-0646">Protease inhibitor</keyword>
<keyword evidence="3" id="KW-0964">Secreted</keyword>
<dbReference type="Pfam" id="PF00050">
    <property type="entry name" value="Kazal_1"/>
    <property type="match status" value="1"/>
</dbReference>
<dbReference type="PROSITE" id="PS51465">
    <property type="entry name" value="KAZAL_2"/>
    <property type="match status" value="1"/>
</dbReference>
<keyword evidence="9" id="KW-0732">Signal</keyword>
<evidence type="ECO:0000256" key="4">
    <source>
        <dbReference type="ARBA" id="ARBA00022690"/>
    </source>
</evidence>
<evidence type="ECO:0000313" key="11">
    <source>
        <dbReference type="Ensembl" id="ENSPCLP00000011326.1"/>
    </source>
</evidence>
<dbReference type="AlphaFoldDB" id="A0A669QB02"/>
<dbReference type="OMA" id="FPLFWPV"/>
<feature type="signal peptide" evidence="9">
    <location>
        <begin position="1"/>
        <end position="24"/>
    </location>
</feature>
<reference evidence="11" key="1">
    <citation type="submission" date="2025-08" db="UniProtKB">
        <authorList>
            <consortium name="Ensembl"/>
        </authorList>
    </citation>
    <scope>IDENTIFICATION</scope>
</reference>
<dbReference type="PANTHER" id="PTHR47499">
    <property type="entry name" value="SERINE PROTEASE INHIBITOR KAZAL-TYPE 7 SPINK7"/>
    <property type="match status" value="1"/>
</dbReference>
<dbReference type="Ensembl" id="ENSPCLT00000015216.1">
    <property type="protein sequence ID" value="ENSPCLP00000011326.1"/>
    <property type="gene ID" value="ENSPCLG00000009348.1"/>
</dbReference>
<dbReference type="SMART" id="SM00280">
    <property type="entry name" value="KAZAL"/>
    <property type="match status" value="1"/>
</dbReference>
<evidence type="ECO:0000256" key="8">
    <source>
        <dbReference type="ARBA" id="ARBA00023180"/>
    </source>
</evidence>
<proteinExistence type="predicted"/>
<comment type="subcellular location">
    <subcellularLocation>
        <location evidence="1">Secreted</location>
    </subcellularLocation>
</comment>
<reference evidence="11" key="2">
    <citation type="submission" date="2025-09" db="UniProtKB">
        <authorList>
            <consortium name="Ensembl"/>
        </authorList>
    </citation>
    <scope>IDENTIFICATION</scope>
</reference>